<evidence type="ECO:0000313" key="3">
    <source>
        <dbReference type="Proteomes" id="UP000054770"/>
    </source>
</evidence>
<sequence>MGRPHTSARTSGPRRAGNASNHRIKRFQQAFSGACSALSYAIEPVKTNRRAYGQFSACTGALISGRRRNRRVHYAAARVTGGIPCRPAPIVSDLANRDRSYVARRCDRCGHCDGHRLRGCCRSCCAHHNRARHESGRRRPAVPVRVGTVVTVVVVLHVGNCRSTRVLHFLCAGLGGYSGFALHRVSKPVERGLDHDTCDKERRTFRKSPASAFRSLAVTFHCPFDENRSRGMLPPRSAGKLRAFWHRLSESLRFACGARLRRSLERRGVAQSPFDLHAAIANLIDDVGAMQHAR</sequence>
<name>A0A158L405_9BURK</name>
<accession>A0A158L405</accession>
<organism evidence="2 3">
    <name type="scientific">Caballeronia choica</name>
    <dbReference type="NCBI Taxonomy" id="326476"/>
    <lineage>
        <taxon>Bacteria</taxon>
        <taxon>Pseudomonadati</taxon>
        <taxon>Pseudomonadota</taxon>
        <taxon>Betaproteobacteria</taxon>
        <taxon>Burkholderiales</taxon>
        <taxon>Burkholderiaceae</taxon>
        <taxon>Caballeronia</taxon>
    </lineage>
</organism>
<protein>
    <submittedName>
        <fullName evidence="2">Uncharacterized protein</fullName>
    </submittedName>
</protein>
<proteinExistence type="predicted"/>
<feature type="region of interest" description="Disordered" evidence="1">
    <location>
        <begin position="1"/>
        <end position="21"/>
    </location>
</feature>
<dbReference type="AlphaFoldDB" id="A0A158L405"/>
<keyword evidence="3" id="KW-1185">Reference proteome</keyword>
<comment type="caution">
    <text evidence="2">The sequence shown here is derived from an EMBL/GenBank/DDBJ whole genome shotgun (WGS) entry which is preliminary data.</text>
</comment>
<dbReference type="EMBL" id="FCON02000320">
    <property type="protein sequence ID" value="SAL87749.1"/>
    <property type="molecule type" value="Genomic_DNA"/>
</dbReference>
<gene>
    <name evidence="2" type="ORF">AWB68_08523</name>
</gene>
<evidence type="ECO:0000313" key="2">
    <source>
        <dbReference type="EMBL" id="SAL87749.1"/>
    </source>
</evidence>
<reference evidence="2" key="1">
    <citation type="submission" date="2016-01" db="EMBL/GenBank/DDBJ databases">
        <authorList>
            <person name="Peeters C."/>
        </authorList>
    </citation>
    <scope>NUCLEOTIDE SEQUENCE [LARGE SCALE GENOMIC DNA]</scope>
    <source>
        <strain evidence="2">LMG 22940</strain>
    </source>
</reference>
<evidence type="ECO:0000256" key="1">
    <source>
        <dbReference type="SAM" id="MobiDB-lite"/>
    </source>
</evidence>
<dbReference type="Proteomes" id="UP000054770">
    <property type="component" value="Unassembled WGS sequence"/>
</dbReference>